<dbReference type="GO" id="GO:0005975">
    <property type="term" value="P:carbohydrate metabolic process"/>
    <property type="evidence" value="ECO:0007669"/>
    <property type="project" value="InterPro"/>
</dbReference>
<evidence type="ECO:0000313" key="2">
    <source>
        <dbReference type="Proteomes" id="UP000716004"/>
    </source>
</evidence>
<comment type="caution">
    <text evidence="1">The sequence shown here is derived from an EMBL/GenBank/DDBJ whole genome shotgun (WGS) entry which is preliminary data.</text>
</comment>
<protein>
    <submittedName>
        <fullName evidence="1">Glycogen debranching protein</fullName>
    </submittedName>
</protein>
<accession>A0A8J8CGB9</accession>
<name>A0A8J8CGB9_9ARCH</name>
<gene>
    <name evidence="1" type="ORF">J9259_08105</name>
</gene>
<dbReference type="InterPro" id="IPR012341">
    <property type="entry name" value="6hp_glycosidase-like_sf"/>
</dbReference>
<proteinExistence type="predicted"/>
<sequence>MIRECAAKYIKRECGLKAMVCPMFPFKYFEECRSLSSADNHKRMDAWIVERHNLGGGTGLSLLKGKKAHLICLQYGDIAFSRSNRYRTGFWIGGRKHIASLEMRINGKSAYPLFSKYVRRLPYIYRSFGSVERVDLIPYDRPMIVMFLNISGHENVQIRIRPLHMTMWPSSDSSSNYAFERRDDGMAIISPLAATRIKVDCPAFETGVEDGSAVINIQASDRATIVISDDEIPDKYFDIGGHESFHNWITNNCILDTPSFDFNKSFLWAKHDLLEFYSETECGNGFYAGFPEFSWFFGRDGEWMSMAAAECSLESMAEEHLNMLENNSRKGRIPHEIPIVDFSSSNDNIVQNFTTGFSSIDSSPLWAIAWERLSLWSNRRISRRKLEKVLRFSASCDADGDGLIENRFDQGLIGWPESWAAARNGACVDTNAWWIASLKAFSRLTGDDLRSYDKASRCYRRRFLKSGEFIDSFDGNSPRRIKNAMLAVPGMYLRGKAIRDILISLGLPDSMTPWGLRSMSSFESMYDMGYHTGYVWPLLTGWYAIACYNNGLRNIGFSALSTFPFLSFSSSDPGRIGEVYHPESMQEMGQFAQGWSSSIFIQAVVEGLFGIRAERHNGRITLSASPHKPPEWDSMSLSRVKFRGNYYDIDA</sequence>
<dbReference type="Proteomes" id="UP000716004">
    <property type="component" value="Unassembled WGS sequence"/>
</dbReference>
<dbReference type="SUPFAM" id="SSF48208">
    <property type="entry name" value="Six-hairpin glycosidases"/>
    <property type="match status" value="1"/>
</dbReference>
<dbReference type="InterPro" id="IPR008928">
    <property type="entry name" value="6-hairpin_glycosidase_sf"/>
</dbReference>
<organism evidence="1 2">
    <name type="scientific">Candidatus Sysuiplasma superficiale</name>
    <dbReference type="NCBI Taxonomy" id="2823368"/>
    <lineage>
        <taxon>Archaea</taxon>
        <taxon>Methanobacteriati</taxon>
        <taxon>Thermoplasmatota</taxon>
        <taxon>Thermoplasmata</taxon>
        <taxon>Candidatus Sysuiplasmatales</taxon>
        <taxon>Candidatus Sysuiplasmataceae</taxon>
        <taxon>Candidatus Sysuiplasma</taxon>
    </lineage>
</organism>
<dbReference type="EMBL" id="JAGVSJ010000028">
    <property type="protein sequence ID" value="MBX8632457.1"/>
    <property type="molecule type" value="Genomic_DNA"/>
</dbReference>
<dbReference type="AlphaFoldDB" id="A0A8J8CGB9"/>
<evidence type="ECO:0000313" key="1">
    <source>
        <dbReference type="EMBL" id="MBX8632457.1"/>
    </source>
</evidence>
<reference evidence="1" key="1">
    <citation type="submission" date="2021-04" db="EMBL/GenBank/DDBJ databases">
        <title>Genomic insights into ecological role and evolution of a novel Thermoplasmata order Candidatus Sysuiplasmatales.</title>
        <authorList>
            <person name="Yuan Y."/>
        </authorList>
    </citation>
    <scope>NUCLEOTIDE SEQUENCE</scope>
    <source>
        <strain evidence="1">YP2-bin.285</strain>
    </source>
</reference>
<dbReference type="Gene3D" id="1.50.10.10">
    <property type="match status" value="1"/>
</dbReference>